<dbReference type="PRINTS" id="PR00411">
    <property type="entry name" value="PNDRDTASEI"/>
</dbReference>
<gene>
    <name evidence="2" type="ORF">GCM10009798_19770</name>
</gene>
<dbReference type="Pfam" id="PF13738">
    <property type="entry name" value="Pyr_redox_3"/>
    <property type="match status" value="1"/>
</dbReference>
<dbReference type="SUPFAM" id="SSF51905">
    <property type="entry name" value="FAD/NAD(P)-binding domain"/>
    <property type="match status" value="2"/>
</dbReference>
<name>A0ABP5C9Q6_9ACTN</name>
<dbReference type="PANTHER" id="PTHR43539:SF78">
    <property type="entry name" value="FLAVIN-CONTAINING MONOOXYGENASE"/>
    <property type="match status" value="1"/>
</dbReference>
<dbReference type="PANTHER" id="PTHR43539">
    <property type="entry name" value="FLAVIN-BINDING MONOOXYGENASE-LIKE PROTEIN (AFU_ORTHOLOGUE AFUA_4G09220)"/>
    <property type="match status" value="1"/>
</dbReference>
<accession>A0ABP5C9Q6</accession>
<reference evidence="3" key="1">
    <citation type="journal article" date="2019" name="Int. J. Syst. Evol. Microbiol.">
        <title>The Global Catalogue of Microorganisms (GCM) 10K type strain sequencing project: providing services to taxonomists for standard genome sequencing and annotation.</title>
        <authorList>
            <consortium name="The Broad Institute Genomics Platform"/>
            <consortium name="The Broad Institute Genome Sequencing Center for Infectious Disease"/>
            <person name="Wu L."/>
            <person name="Ma J."/>
        </authorList>
    </citation>
    <scope>NUCLEOTIDE SEQUENCE [LARGE SCALE GENOMIC DNA]</scope>
    <source>
        <strain evidence="3">JCM 15309</strain>
    </source>
</reference>
<dbReference type="InterPro" id="IPR036188">
    <property type="entry name" value="FAD/NAD-bd_sf"/>
</dbReference>
<dbReference type="PRINTS" id="PR00368">
    <property type="entry name" value="FADPNR"/>
</dbReference>
<evidence type="ECO:0000313" key="2">
    <source>
        <dbReference type="EMBL" id="GAA1960227.1"/>
    </source>
</evidence>
<dbReference type="InterPro" id="IPR050982">
    <property type="entry name" value="Auxin_biosynth/cation_transpt"/>
</dbReference>
<sequence>MDTPDSTSDTRRVATVIIGAGQSGLATAYHLRRLGLSCLLVDEHPRVGDQWRRRYDSLLLNSPAYRDGLPGRPFPAPKWSYPTGRDMADYLEQYAAGFDVLHRTTVSSVERLDDGTFRVDCGDAVLVADAVVVATGGERVPKVPDVSGRLDPGIRQLHASQYANPDQLLPGPVLVVGAGQSGADLAMETVAAGHETWLSGPIRSEIPVDIGTFRFRRAFPVLWFVWNHVLTTRTPIGRRARPKVRNGAAPLVRVKSKHLRAAGVHHLPAHTTSVDDDGLPMLEDGTTVDVTNVLWCTGYRQDFSLVRPPVTGPDGWPTDDGGVMRDVPGLYFMGLLFQRGFYSMLIGGVGRDAERIAGHVATYVEGLTSSRGEPVSVVRSA</sequence>
<dbReference type="Proteomes" id="UP001500571">
    <property type="component" value="Unassembled WGS sequence"/>
</dbReference>
<protein>
    <submittedName>
        <fullName evidence="2">NAD(P)/FAD-dependent oxidoreductase</fullName>
    </submittedName>
</protein>
<comment type="caution">
    <text evidence="2">The sequence shown here is derived from an EMBL/GenBank/DDBJ whole genome shotgun (WGS) entry which is preliminary data.</text>
</comment>
<keyword evidence="1" id="KW-0560">Oxidoreductase</keyword>
<dbReference type="EMBL" id="BAAAPB010000002">
    <property type="protein sequence ID" value="GAA1960227.1"/>
    <property type="molecule type" value="Genomic_DNA"/>
</dbReference>
<dbReference type="Gene3D" id="3.50.50.60">
    <property type="entry name" value="FAD/NAD(P)-binding domain"/>
    <property type="match status" value="1"/>
</dbReference>
<evidence type="ECO:0000256" key="1">
    <source>
        <dbReference type="ARBA" id="ARBA00023002"/>
    </source>
</evidence>
<evidence type="ECO:0000313" key="3">
    <source>
        <dbReference type="Proteomes" id="UP001500571"/>
    </source>
</evidence>
<organism evidence="2 3">
    <name type="scientific">Nocardioides panacihumi</name>
    <dbReference type="NCBI Taxonomy" id="400774"/>
    <lineage>
        <taxon>Bacteria</taxon>
        <taxon>Bacillati</taxon>
        <taxon>Actinomycetota</taxon>
        <taxon>Actinomycetes</taxon>
        <taxon>Propionibacteriales</taxon>
        <taxon>Nocardioidaceae</taxon>
        <taxon>Nocardioides</taxon>
    </lineage>
</organism>
<proteinExistence type="predicted"/>
<keyword evidence="3" id="KW-1185">Reference proteome</keyword>
<dbReference type="RefSeq" id="WP_344044651.1">
    <property type="nucleotide sequence ID" value="NZ_BAAAPB010000002.1"/>
</dbReference>